<organism evidence="6 7">
    <name type="scientific">Enterococcus camelliae</name>
    <dbReference type="NCBI Taxonomy" id="453959"/>
    <lineage>
        <taxon>Bacteria</taxon>
        <taxon>Bacillati</taxon>
        <taxon>Bacillota</taxon>
        <taxon>Bacilli</taxon>
        <taxon>Lactobacillales</taxon>
        <taxon>Enterococcaceae</taxon>
        <taxon>Enterococcus</taxon>
    </lineage>
</organism>
<gene>
    <name evidence="6" type="ORF">ACFSR0_03200</name>
</gene>
<evidence type="ECO:0000313" key="7">
    <source>
        <dbReference type="Proteomes" id="UP001597427"/>
    </source>
</evidence>
<accession>A0ABW5TH60</accession>
<name>A0ABW5TH60_9ENTE</name>
<comment type="similarity">
    <text evidence="1">Belongs to the ABC transporter superfamily.</text>
</comment>
<evidence type="ECO:0000256" key="2">
    <source>
        <dbReference type="ARBA" id="ARBA00022448"/>
    </source>
</evidence>
<dbReference type="Proteomes" id="UP001597427">
    <property type="component" value="Unassembled WGS sequence"/>
</dbReference>
<dbReference type="PANTHER" id="PTHR43335">
    <property type="entry name" value="ABC TRANSPORTER, ATP-BINDING PROTEIN"/>
    <property type="match status" value="1"/>
</dbReference>
<comment type="caution">
    <text evidence="6">The sequence shown here is derived from an EMBL/GenBank/DDBJ whole genome shotgun (WGS) entry which is preliminary data.</text>
</comment>
<sequence length="325" mass="36807">MIEIKNLVKKYGSHIALDHVSFSIEKGKIYGLLGANGAGKSTTMNIITGYIGATSGSVEIDGLDSLAHPEEVKKKIGYLPEIPPLYLDMKVEEYLHFCAELKEVPKEGRKHHVNEMIEKVKLQSVRNRLIKNLSKGYRQRVGLAQALIGWPEILILDEPTVGLDPKQIIEIRQLIREFSKERTVIFSSHILAEVQELCDDILIISKGKLIVNETKEELERSGHTSIILKLEVKGTPQEVEDVMEREFSQLTYQLTETAKKSCKLSVTVSNENDERETFFFAFTNAKLPILEMHQSTANLEEVFLEIMQETPSDKLVNESEEEQNA</sequence>
<evidence type="ECO:0000256" key="4">
    <source>
        <dbReference type="ARBA" id="ARBA00022840"/>
    </source>
</evidence>
<evidence type="ECO:0000313" key="6">
    <source>
        <dbReference type="EMBL" id="MFD2728443.1"/>
    </source>
</evidence>
<keyword evidence="7" id="KW-1185">Reference proteome</keyword>
<dbReference type="Gene3D" id="3.40.50.300">
    <property type="entry name" value="P-loop containing nucleotide triphosphate hydrolases"/>
    <property type="match status" value="1"/>
</dbReference>
<dbReference type="SMART" id="SM00382">
    <property type="entry name" value="AAA"/>
    <property type="match status" value="1"/>
</dbReference>
<keyword evidence="3" id="KW-0547">Nucleotide-binding</keyword>
<dbReference type="InterPro" id="IPR027417">
    <property type="entry name" value="P-loop_NTPase"/>
</dbReference>
<evidence type="ECO:0000256" key="3">
    <source>
        <dbReference type="ARBA" id="ARBA00022741"/>
    </source>
</evidence>
<dbReference type="InterPro" id="IPR003593">
    <property type="entry name" value="AAA+_ATPase"/>
</dbReference>
<dbReference type="PANTHER" id="PTHR43335:SF4">
    <property type="entry name" value="ABC TRANSPORTER, ATP-BINDING PROTEIN"/>
    <property type="match status" value="1"/>
</dbReference>
<keyword evidence="4 6" id="KW-0067">ATP-binding</keyword>
<evidence type="ECO:0000259" key="5">
    <source>
        <dbReference type="PROSITE" id="PS50893"/>
    </source>
</evidence>
<evidence type="ECO:0000256" key="1">
    <source>
        <dbReference type="ARBA" id="ARBA00005417"/>
    </source>
</evidence>
<dbReference type="PROSITE" id="PS50893">
    <property type="entry name" value="ABC_TRANSPORTER_2"/>
    <property type="match status" value="1"/>
</dbReference>
<dbReference type="EMBL" id="JBHUMO010000019">
    <property type="protein sequence ID" value="MFD2728443.1"/>
    <property type="molecule type" value="Genomic_DNA"/>
</dbReference>
<reference evidence="7" key="1">
    <citation type="journal article" date="2019" name="Int. J. Syst. Evol. Microbiol.">
        <title>The Global Catalogue of Microorganisms (GCM) 10K type strain sequencing project: providing services to taxonomists for standard genome sequencing and annotation.</title>
        <authorList>
            <consortium name="The Broad Institute Genomics Platform"/>
            <consortium name="The Broad Institute Genome Sequencing Center for Infectious Disease"/>
            <person name="Wu L."/>
            <person name="Ma J."/>
        </authorList>
    </citation>
    <scope>NUCLEOTIDE SEQUENCE [LARGE SCALE GENOMIC DNA]</scope>
    <source>
        <strain evidence="7">TISTR 932</strain>
    </source>
</reference>
<feature type="domain" description="ABC transporter" evidence="5">
    <location>
        <begin position="2"/>
        <end position="231"/>
    </location>
</feature>
<dbReference type="Pfam" id="PF00005">
    <property type="entry name" value="ABC_tran"/>
    <property type="match status" value="1"/>
</dbReference>
<keyword evidence="2" id="KW-0813">Transport</keyword>
<dbReference type="CDD" id="cd03230">
    <property type="entry name" value="ABC_DR_subfamily_A"/>
    <property type="match status" value="1"/>
</dbReference>
<dbReference type="SUPFAM" id="SSF52540">
    <property type="entry name" value="P-loop containing nucleoside triphosphate hydrolases"/>
    <property type="match status" value="1"/>
</dbReference>
<dbReference type="RefSeq" id="WP_379979848.1">
    <property type="nucleotide sequence ID" value="NZ_JBHUMO010000019.1"/>
</dbReference>
<protein>
    <submittedName>
        <fullName evidence="6">ABC transporter ATP-binding protein</fullName>
    </submittedName>
</protein>
<proteinExistence type="inferred from homology"/>
<dbReference type="GO" id="GO:0005524">
    <property type="term" value="F:ATP binding"/>
    <property type="evidence" value="ECO:0007669"/>
    <property type="project" value="UniProtKB-KW"/>
</dbReference>
<dbReference type="InterPro" id="IPR003439">
    <property type="entry name" value="ABC_transporter-like_ATP-bd"/>
</dbReference>